<dbReference type="GO" id="GO:0000160">
    <property type="term" value="P:phosphorelay signal transduction system"/>
    <property type="evidence" value="ECO:0007669"/>
    <property type="project" value="UniProtKB-KW"/>
</dbReference>
<dbReference type="SMART" id="SM00448">
    <property type="entry name" value="REC"/>
    <property type="match status" value="1"/>
</dbReference>
<sequence length="119" mass="12682">MESEGCILVVEDSREVREFLVMLAGEGRAMLAARSGAEALARLQHHRPRLILLNYGLGDMTAADVAAAYHRLPPPHAPIVLTTGGPDAAQLAAEIGAADWLVKPFDLDDLAALVARYAP</sequence>
<dbReference type="PANTHER" id="PTHR44591:SF14">
    <property type="entry name" value="PROTEIN PILG"/>
    <property type="match status" value="1"/>
</dbReference>
<keyword evidence="2" id="KW-0902">Two-component regulatory system</keyword>
<dbReference type="Pfam" id="PF00072">
    <property type="entry name" value="Response_reg"/>
    <property type="match status" value="1"/>
</dbReference>
<dbReference type="CDD" id="cd00156">
    <property type="entry name" value="REC"/>
    <property type="match status" value="1"/>
</dbReference>
<dbReference type="Gene3D" id="3.40.50.2300">
    <property type="match status" value="1"/>
</dbReference>
<keyword evidence="1" id="KW-0597">Phosphoprotein</keyword>
<dbReference type="SUPFAM" id="SSF52172">
    <property type="entry name" value="CheY-like"/>
    <property type="match status" value="1"/>
</dbReference>
<evidence type="ECO:0000313" key="5">
    <source>
        <dbReference type="EMBL" id="CAA9233716.1"/>
    </source>
</evidence>
<organism evidence="5">
    <name type="scientific">uncultured Chloroflexota bacterium</name>
    <dbReference type="NCBI Taxonomy" id="166587"/>
    <lineage>
        <taxon>Bacteria</taxon>
        <taxon>Bacillati</taxon>
        <taxon>Chloroflexota</taxon>
        <taxon>environmental samples</taxon>
    </lineage>
</organism>
<evidence type="ECO:0000256" key="2">
    <source>
        <dbReference type="ARBA" id="ARBA00023012"/>
    </source>
</evidence>
<feature type="domain" description="Response regulatory" evidence="4">
    <location>
        <begin position="6"/>
        <end position="118"/>
    </location>
</feature>
<protein>
    <recommendedName>
        <fullName evidence="4">Response regulatory domain-containing protein</fullName>
    </recommendedName>
</protein>
<evidence type="ECO:0000256" key="3">
    <source>
        <dbReference type="PROSITE-ProRule" id="PRU00169"/>
    </source>
</evidence>
<dbReference type="PROSITE" id="PS50110">
    <property type="entry name" value="RESPONSE_REGULATORY"/>
    <property type="match status" value="1"/>
</dbReference>
<evidence type="ECO:0000259" key="4">
    <source>
        <dbReference type="PROSITE" id="PS50110"/>
    </source>
</evidence>
<dbReference type="InterPro" id="IPR011006">
    <property type="entry name" value="CheY-like_superfamily"/>
</dbReference>
<dbReference type="AlphaFoldDB" id="A0A6J4HUB9"/>
<dbReference type="EMBL" id="CADCTC010000075">
    <property type="protein sequence ID" value="CAA9233716.1"/>
    <property type="molecule type" value="Genomic_DNA"/>
</dbReference>
<dbReference type="InterPro" id="IPR050595">
    <property type="entry name" value="Bact_response_regulator"/>
</dbReference>
<proteinExistence type="predicted"/>
<gene>
    <name evidence="5" type="ORF">AVDCRST_MAG77-1130</name>
</gene>
<name>A0A6J4HUB9_9CHLR</name>
<accession>A0A6J4HUB9</accession>
<dbReference type="PANTHER" id="PTHR44591">
    <property type="entry name" value="STRESS RESPONSE REGULATOR PROTEIN 1"/>
    <property type="match status" value="1"/>
</dbReference>
<dbReference type="InterPro" id="IPR001789">
    <property type="entry name" value="Sig_transdc_resp-reg_receiver"/>
</dbReference>
<comment type="caution">
    <text evidence="3">Lacks conserved residue(s) required for the propagation of feature annotation.</text>
</comment>
<reference evidence="5" key="1">
    <citation type="submission" date="2020-02" db="EMBL/GenBank/DDBJ databases">
        <authorList>
            <person name="Meier V. D."/>
        </authorList>
    </citation>
    <scope>NUCLEOTIDE SEQUENCE</scope>
    <source>
        <strain evidence="5">AVDCRST_MAG77</strain>
    </source>
</reference>
<evidence type="ECO:0000256" key="1">
    <source>
        <dbReference type="ARBA" id="ARBA00022553"/>
    </source>
</evidence>